<dbReference type="Gene3D" id="2.40.10.10">
    <property type="entry name" value="Trypsin-like serine proteases"/>
    <property type="match status" value="2"/>
</dbReference>
<evidence type="ECO:0000256" key="1">
    <source>
        <dbReference type="SAM" id="MobiDB-lite"/>
    </source>
</evidence>
<dbReference type="STRING" id="53376.BST25_04155"/>
<comment type="caution">
    <text evidence="3">The sequence shown here is derived from an EMBL/GenBank/DDBJ whole genome shotgun (WGS) entry which is preliminary data.</text>
</comment>
<dbReference type="PROSITE" id="PS00134">
    <property type="entry name" value="TRYPSIN_HIS"/>
    <property type="match status" value="1"/>
</dbReference>
<feature type="region of interest" description="Disordered" evidence="1">
    <location>
        <begin position="28"/>
        <end position="57"/>
    </location>
</feature>
<reference evidence="3 4" key="1">
    <citation type="submission" date="2017-02" db="EMBL/GenBank/DDBJ databases">
        <title>The new phylogeny of genus Mycobacterium.</title>
        <authorList>
            <person name="Tortoli E."/>
            <person name="Trovato A."/>
            <person name="Cirillo D.M."/>
        </authorList>
    </citation>
    <scope>NUCLEOTIDE SEQUENCE [LARGE SCALE GENOMIC DNA]</scope>
    <source>
        <strain evidence="3 4">DSM 44471</strain>
    </source>
</reference>
<dbReference type="GO" id="GO:0004252">
    <property type="term" value="F:serine-type endopeptidase activity"/>
    <property type="evidence" value="ECO:0007669"/>
    <property type="project" value="InterPro"/>
</dbReference>
<dbReference type="Proteomes" id="UP000192566">
    <property type="component" value="Unassembled WGS sequence"/>
</dbReference>
<accession>A0A1X0DTD0</accession>
<dbReference type="InterPro" id="IPR018114">
    <property type="entry name" value="TRYPSIN_HIS"/>
</dbReference>
<dbReference type="PROSITE" id="PS51257">
    <property type="entry name" value="PROKAR_LIPOPROTEIN"/>
    <property type="match status" value="1"/>
</dbReference>
<keyword evidence="4" id="KW-1185">Reference proteome</keyword>
<dbReference type="OrthoDB" id="3507155at2"/>
<organism evidence="3 4">
    <name type="scientific">Mycobacterium heidelbergense</name>
    <dbReference type="NCBI Taxonomy" id="53376"/>
    <lineage>
        <taxon>Bacteria</taxon>
        <taxon>Bacillati</taxon>
        <taxon>Actinomycetota</taxon>
        <taxon>Actinomycetes</taxon>
        <taxon>Mycobacteriales</taxon>
        <taxon>Mycobacteriaceae</taxon>
        <taxon>Mycobacterium</taxon>
        <taxon>Mycobacterium simiae complex</taxon>
    </lineage>
</organism>
<keyword evidence="2" id="KW-0732">Signal</keyword>
<dbReference type="GO" id="GO:0006508">
    <property type="term" value="P:proteolysis"/>
    <property type="evidence" value="ECO:0007669"/>
    <property type="project" value="InterPro"/>
</dbReference>
<protein>
    <submittedName>
        <fullName evidence="3">Trypsin</fullName>
    </submittedName>
</protein>
<feature type="signal peptide" evidence="2">
    <location>
        <begin position="1"/>
        <end position="25"/>
    </location>
</feature>
<proteinExistence type="predicted"/>
<evidence type="ECO:0000313" key="4">
    <source>
        <dbReference type="Proteomes" id="UP000192566"/>
    </source>
</evidence>
<dbReference type="AlphaFoldDB" id="A0A1X0DTD0"/>
<sequence length="272" mass="27154">MRIPTLLLCPLVGVAALLTSCSRPADHAAGPGVSAPRATGPVQRPGRPQQQAVAGPVDPDRRVGAVFINNGPLHICTGSVVHSAGGNLMMTAAHCLAGAAQLTFVPGFAGDAAPPDVWKADAVYLDPRWTASKDPHADYAIARLSNDAGVPVESHVGLALTLGTAPPPGSHVTVLGYPAGVGGTPIGCQASTSVSDNGFPSLVCEGLVDGTSGAPWVSGTTLTGLIGGFERGGCAANVSYSAPFDAQTAQLLARAEAGGPGDPVPNDLDDSC</sequence>
<dbReference type="Pfam" id="PF13365">
    <property type="entry name" value="Trypsin_2"/>
    <property type="match status" value="1"/>
</dbReference>
<dbReference type="RefSeq" id="WP_083072682.1">
    <property type="nucleotide sequence ID" value="NZ_AP022615.1"/>
</dbReference>
<dbReference type="InterPro" id="IPR043504">
    <property type="entry name" value="Peptidase_S1_PA_chymotrypsin"/>
</dbReference>
<feature type="chain" id="PRO_5044292470" evidence="2">
    <location>
        <begin position="26"/>
        <end position="272"/>
    </location>
</feature>
<name>A0A1X0DTD0_MYCHE</name>
<gene>
    <name evidence="3" type="ORF">BST25_04155</name>
</gene>
<dbReference type="EMBL" id="MVHR01000004">
    <property type="protein sequence ID" value="ORA75644.1"/>
    <property type="molecule type" value="Genomic_DNA"/>
</dbReference>
<feature type="compositionally biased region" description="Low complexity" evidence="1">
    <location>
        <begin position="40"/>
        <end position="54"/>
    </location>
</feature>
<dbReference type="InterPro" id="IPR009003">
    <property type="entry name" value="Peptidase_S1_PA"/>
</dbReference>
<evidence type="ECO:0000313" key="3">
    <source>
        <dbReference type="EMBL" id="ORA75644.1"/>
    </source>
</evidence>
<dbReference type="SUPFAM" id="SSF50494">
    <property type="entry name" value="Trypsin-like serine proteases"/>
    <property type="match status" value="1"/>
</dbReference>
<evidence type="ECO:0000256" key="2">
    <source>
        <dbReference type="SAM" id="SignalP"/>
    </source>
</evidence>